<dbReference type="Proteomes" id="UP001245561">
    <property type="component" value="Unassembled WGS sequence"/>
</dbReference>
<reference evidence="1" key="1">
    <citation type="submission" date="2023-03" db="EMBL/GenBank/DDBJ databases">
        <authorList>
            <person name="Shen W."/>
            <person name="Cai J."/>
        </authorList>
    </citation>
    <scope>NUCLEOTIDE SEQUENCE</scope>
    <source>
        <strain evidence="1">P55-2</strain>
    </source>
</reference>
<evidence type="ECO:0000313" key="1">
    <source>
        <dbReference type="EMBL" id="MDT2637657.1"/>
    </source>
</evidence>
<dbReference type="EMBL" id="JARPYT010000012">
    <property type="protein sequence ID" value="MDT2637657.1"/>
    <property type="molecule type" value="Genomic_DNA"/>
</dbReference>
<sequence>MKMDKLQKYRYLKELKQLKREKLLRKARDDFFSYCQLIVPDFYKSDRQYLLKLCSEFEEFIQSDDDIMLLNVPPRHGKSLTAGRFVEWELGRNPKMRVATGSYNEDMATDFSKEVRDTIAEERVLDDQIVYTDIFPKAKLKHGSAAAKRWALQGAKLSYLATSPGGSATGKGFDLLIIDDVIKGIMEAMNENELQKHWDWFTKQMLSRVEKGGKIVVIMTRWHSKDLAGRIIEEMPAMGYKLRTVIMKALLNDETQEMLCPDVLSFDDFVKKRAAMGPAIANANYQQEPIDQKGRLYSEGFKEYEDSDMPQFVRILAYTDTADEGDDSHAMYIFGQTTNNQAYILDVLYTTDDQGITRDITVDKLEENSVNLAWFESNNGGNGYARSVKEKIKAKYKTNQTVIKWFHQSKNKKARILTNAPWVMENVFFPKGWQHRWPELYNDLMSYQRQGKNKHDDAPDALTGIAEVCANKLRESKQAKKEKYQRLRNMI</sequence>
<evidence type="ECO:0000313" key="2">
    <source>
        <dbReference type="Proteomes" id="UP001245561"/>
    </source>
</evidence>
<dbReference type="AlphaFoldDB" id="A0AAW8TJ66"/>
<proteinExistence type="predicted"/>
<gene>
    <name evidence="1" type="primary">terL</name>
    <name evidence="1" type="ORF">P7D36_09150</name>
</gene>
<dbReference type="Gene3D" id="3.40.50.300">
    <property type="entry name" value="P-loop containing nucleotide triphosphate hydrolases"/>
    <property type="match status" value="1"/>
</dbReference>
<protein>
    <submittedName>
        <fullName evidence="1">Phage terminase large subunit</fullName>
    </submittedName>
</protein>
<accession>A0AAW8TJ66</accession>
<dbReference type="InterPro" id="IPR006517">
    <property type="entry name" value="Phage_terminase_lsu-like_C"/>
</dbReference>
<dbReference type="InterPro" id="IPR027417">
    <property type="entry name" value="P-loop_NTPase"/>
</dbReference>
<organism evidence="1 2">
    <name type="scientific">Enterococcus dongliensis</name>
    <dbReference type="NCBI Taxonomy" id="2559925"/>
    <lineage>
        <taxon>Bacteria</taxon>
        <taxon>Bacillati</taxon>
        <taxon>Bacillota</taxon>
        <taxon>Bacilli</taxon>
        <taxon>Lactobacillales</taxon>
        <taxon>Enterococcaceae</taxon>
        <taxon>Enterococcus</taxon>
    </lineage>
</organism>
<comment type="caution">
    <text evidence="1">The sequence shown here is derived from an EMBL/GenBank/DDBJ whole genome shotgun (WGS) entry which is preliminary data.</text>
</comment>
<dbReference type="RefSeq" id="WP_311800893.1">
    <property type="nucleotide sequence ID" value="NZ_JARPYS010000011.1"/>
</dbReference>
<name>A0AAW8TJ66_9ENTE</name>
<dbReference type="NCBIfam" id="TIGR01630">
    <property type="entry name" value="psiM2_ORF9"/>
    <property type="match status" value="1"/>
</dbReference>